<dbReference type="GeneID" id="24123647"/>
<reference evidence="2 3" key="1">
    <citation type="journal article" date="2013" name="PLoS Genet.">
        <title>Distinctive expansion of potential virulence genes in the genome of the oomycete fish pathogen Saprolegnia parasitica.</title>
        <authorList>
            <person name="Jiang R.H."/>
            <person name="de Bruijn I."/>
            <person name="Haas B.J."/>
            <person name="Belmonte R."/>
            <person name="Lobach L."/>
            <person name="Christie J."/>
            <person name="van den Ackerveken G."/>
            <person name="Bottin A."/>
            <person name="Bulone V."/>
            <person name="Diaz-Moreno S.M."/>
            <person name="Dumas B."/>
            <person name="Fan L."/>
            <person name="Gaulin E."/>
            <person name="Govers F."/>
            <person name="Grenville-Briggs L.J."/>
            <person name="Horner N.R."/>
            <person name="Levin J.Z."/>
            <person name="Mammella M."/>
            <person name="Meijer H.J."/>
            <person name="Morris P."/>
            <person name="Nusbaum C."/>
            <person name="Oome S."/>
            <person name="Phillips A.J."/>
            <person name="van Rooyen D."/>
            <person name="Rzeszutek E."/>
            <person name="Saraiva M."/>
            <person name="Secombes C.J."/>
            <person name="Seidl M.F."/>
            <person name="Snel B."/>
            <person name="Stassen J.H."/>
            <person name="Sykes S."/>
            <person name="Tripathy S."/>
            <person name="van den Berg H."/>
            <person name="Vega-Arreguin J.C."/>
            <person name="Wawra S."/>
            <person name="Young S.K."/>
            <person name="Zeng Q."/>
            <person name="Dieguez-Uribeondo J."/>
            <person name="Russ C."/>
            <person name="Tyler B.M."/>
            <person name="van West P."/>
        </authorList>
    </citation>
    <scope>NUCLEOTIDE SEQUENCE [LARGE SCALE GENOMIC DNA]</scope>
    <source>
        <strain evidence="2 3">CBS 223.65</strain>
    </source>
</reference>
<dbReference type="EMBL" id="KK583190">
    <property type="protein sequence ID" value="KDO34972.1"/>
    <property type="molecule type" value="Genomic_DNA"/>
</dbReference>
<organism evidence="2 3">
    <name type="scientific">Saprolegnia parasitica (strain CBS 223.65)</name>
    <dbReference type="NCBI Taxonomy" id="695850"/>
    <lineage>
        <taxon>Eukaryota</taxon>
        <taxon>Sar</taxon>
        <taxon>Stramenopiles</taxon>
        <taxon>Oomycota</taxon>
        <taxon>Saprolegniomycetes</taxon>
        <taxon>Saprolegniales</taxon>
        <taxon>Saprolegniaceae</taxon>
        <taxon>Saprolegnia</taxon>
    </lineage>
</organism>
<gene>
    <name evidence="2" type="ORF">SPRG_01034</name>
</gene>
<keyword evidence="3" id="KW-1185">Reference proteome</keyword>
<feature type="compositionally biased region" description="Low complexity" evidence="1">
    <location>
        <begin position="725"/>
        <end position="737"/>
    </location>
</feature>
<dbReference type="KEGG" id="spar:SPRG_01034"/>
<protein>
    <submittedName>
        <fullName evidence="2">Uncharacterized protein</fullName>
    </submittedName>
</protein>
<sequence>MSNNKAAYEAALTALRMSEDAAVAALRQIAQAPLRYKARVAYAVASPATLDAMADALADALVATGAFDVALVEFATTKRVAAKNEPSTTAYVNCIAKCTPYDACCIPTDVASGLVGMGADIFLTNTKDVSAADFEAPCAALVFWLKPHRAGIVGIDVVLPLLDAACLGLDSHRDCMLGAMAIFRPHTAYIAKYDMPPFNNAGGKRHAGRPTAGFLTRFCAALLRLDDLDLVVLCLRDVVSVTIDTELPEVATFVHACLTKHGWVTLVPAVDGLIQRWCADGKTGAVLHLLSSLAGVATDDAVCPPLQQIGIGELVRASYATAQRQRRTDILYPDGEDPALQTYCLTHIVLLDWYINELVPHRPDSYWYSERLPLVLAAHVDSFVHPGSNGFSDELPPITWLLSVPTAIVKALASQPALQVGTFVDTVLSLVCTVKANRGVIHDWQWTLFSGDALCDLLLLADHAGRVDPTLLENCFSIWGVTALLGVASFLRKRPCPLAAPERAAIARWIMVLAHTLPRNMTSFEVKVEQMYFTSRVHSTLEAMDLLMVTEPETFKSFFSTWYQALELSSWTNRLLFFPVLDKLHKMGYRAKIALLLEDSIKMCVNARPFDLAIRDVAMDATHCYECRLFDRFLRASDETLFPLHGDMCAQVEGVTSRHADRLAHDLYHDAWVIRKRYPTDHDESWWTNAMQTQQMAREDKAMAATLERYLADMGRPYRRRRPCRPSGRFSRPSPSA</sequence>
<feature type="region of interest" description="Disordered" evidence="1">
    <location>
        <begin position="718"/>
        <end position="737"/>
    </location>
</feature>
<evidence type="ECO:0000313" key="3">
    <source>
        <dbReference type="Proteomes" id="UP000030745"/>
    </source>
</evidence>
<evidence type="ECO:0000313" key="2">
    <source>
        <dbReference type="EMBL" id="KDO34972.1"/>
    </source>
</evidence>
<accession>A0A067D7I4</accession>
<evidence type="ECO:0000256" key="1">
    <source>
        <dbReference type="SAM" id="MobiDB-lite"/>
    </source>
</evidence>
<dbReference type="VEuPathDB" id="FungiDB:SPRG_01034"/>
<name>A0A067D7I4_SAPPC</name>
<dbReference type="RefSeq" id="XP_012194626.1">
    <property type="nucleotide sequence ID" value="XM_012339236.1"/>
</dbReference>
<proteinExistence type="predicted"/>
<dbReference type="Proteomes" id="UP000030745">
    <property type="component" value="Unassembled WGS sequence"/>
</dbReference>
<dbReference type="AlphaFoldDB" id="A0A067D7I4"/>